<name>A0A9N9P108_9GLOM</name>
<accession>A0A9N9P108</accession>
<protein>
    <submittedName>
        <fullName evidence="4">794_t:CDS:1</fullName>
    </submittedName>
</protein>
<proteinExistence type="predicted"/>
<keyword evidence="5" id="KW-1185">Reference proteome</keyword>
<dbReference type="EMBL" id="CAJVPS010054786">
    <property type="protein sequence ID" value="CAG8774569.1"/>
    <property type="molecule type" value="Genomic_DNA"/>
</dbReference>
<evidence type="ECO:0000313" key="4">
    <source>
        <dbReference type="EMBL" id="CAG8774569.1"/>
    </source>
</evidence>
<dbReference type="OrthoDB" id="2437314at2759"/>
<dbReference type="GO" id="GO:0046872">
    <property type="term" value="F:metal ion binding"/>
    <property type="evidence" value="ECO:0007669"/>
    <property type="project" value="UniProtKB-KW"/>
</dbReference>
<feature type="non-terminal residue" evidence="4">
    <location>
        <position position="1"/>
    </location>
</feature>
<dbReference type="InterPro" id="IPR027806">
    <property type="entry name" value="HARBI1_dom"/>
</dbReference>
<comment type="caution">
    <text evidence="4">The sequence shown here is derived from an EMBL/GenBank/DDBJ whole genome shotgun (WGS) entry which is preliminary data.</text>
</comment>
<evidence type="ECO:0000256" key="2">
    <source>
        <dbReference type="ARBA" id="ARBA00022723"/>
    </source>
</evidence>
<dbReference type="Proteomes" id="UP000789508">
    <property type="component" value="Unassembled WGS sequence"/>
</dbReference>
<evidence type="ECO:0000256" key="1">
    <source>
        <dbReference type="ARBA" id="ARBA00001968"/>
    </source>
</evidence>
<dbReference type="Pfam" id="PF13359">
    <property type="entry name" value="DDE_Tnp_4"/>
    <property type="match status" value="1"/>
</dbReference>
<comment type="cofactor">
    <cofactor evidence="1">
        <name>a divalent metal cation</name>
        <dbReference type="ChEBI" id="CHEBI:60240"/>
    </cofactor>
</comment>
<feature type="domain" description="DDE Tnp4" evidence="3">
    <location>
        <begin position="2"/>
        <end position="50"/>
    </location>
</feature>
<organism evidence="4 5">
    <name type="scientific">Ambispora leptoticha</name>
    <dbReference type="NCBI Taxonomy" id="144679"/>
    <lineage>
        <taxon>Eukaryota</taxon>
        <taxon>Fungi</taxon>
        <taxon>Fungi incertae sedis</taxon>
        <taxon>Mucoromycota</taxon>
        <taxon>Glomeromycotina</taxon>
        <taxon>Glomeromycetes</taxon>
        <taxon>Archaeosporales</taxon>
        <taxon>Ambisporaceae</taxon>
        <taxon>Ambispora</taxon>
    </lineage>
</organism>
<sequence length="50" mass="5992">SPNSYILGDSGYVNTDWLLVLYRDNRHLTIIQQYYNYMHSATHIRIEQAF</sequence>
<evidence type="ECO:0000313" key="5">
    <source>
        <dbReference type="Proteomes" id="UP000789508"/>
    </source>
</evidence>
<evidence type="ECO:0000259" key="3">
    <source>
        <dbReference type="Pfam" id="PF13359"/>
    </source>
</evidence>
<keyword evidence="2" id="KW-0479">Metal-binding</keyword>
<gene>
    <name evidence="4" type="ORF">ALEPTO_LOCUS14325</name>
</gene>
<dbReference type="AlphaFoldDB" id="A0A9N9P108"/>
<feature type="non-terminal residue" evidence="4">
    <location>
        <position position="50"/>
    </location>
</feature>
<reference evidence="4" key="1">
    <citation type="submission" date="2021-06" db="EMBL/GenBank/DDBJ databases">
        <authorList>
            <person name="Kallberg Y."/>
            <person name="Tangrot J."/>
            <person name="Rosling A."/>
        </authorList>
    </citation>
    <scope>NUCLEOTIDE SEQUENCE</scope>
    <source>
        <strain evidence="4">FL130A</strain>
    </source>
</reference>